<gene>
    <name evidence="1" type="ORF">HYG81_17280</name>
</gene>
<dbReference type="EMBL" id="CP059154">
    <property type="protein sequence ID" value="QLK25807.1"/>
    <property type="molecule type" value="Genomic_DNA"/>
</dbReference>
<dbReference type="InterPro" id="IPR029055">
    <property type="entry name" value="Ntn_hydrolases_N"/>
</dbReference>
<dbReference type="KEGG" id="nay:HYG81_17280"/>
<dbReference type="Proteomes" id="UP000510869">
    <property type="component" value="Chromosome"/>
</dbReference>
<sequence length="567" mass="63942">MNRELFGVFGGIDAFERFRSSEDFDEVLTGSTVTVGIRDSDLGTPGWSATYTRDDGYCLIWGEAYVPGDESNTARWLLEHYESEGADALQRLNGSYLAVIDTEASDDAFVATDPVRSRECFYTDESGARVFGTDAAEVTRTITDPTLHRNGILEFLHLGVTLGEKTAVTGLYRLPIDSRLEPASVDSFDRFVYDPQPSSEFDVVAELADRLERAIKRRSSLPGQKGILLSAGYDSRIVLSQVDDIDCSYTVGSLDAQEVRSARSLAAQYGASHTAFPPGERYLWPDESKITYSQGIKESLHIHHAGYTDEIGVDTMYHGLLCDTFFRGHFTASQTVDVLDKRIPTGRLDPDPDPVEVFLKKFGYSRDASLDLADRTSFNVDPDAFVSEAITDEFDSRRSRADQVQNALSCCGIANQPSIPFHNHLSDHFVTSFLATDRELIDWHLQTPPEHRTTETFLRACERIDDDILRHRPPDRPYDATLLNEVEGFLRRKTPFLSSFEPPWPDRKTLFERHDFDRRLLGDLEHVHGLPARHKLRLADLRGWLECRSELQDELVPWLQPPDPVVA</sequence>
<accession>A0A7D6H2L2</accession>
<dbReference type="AlphaFoldDB" id="A0A7D6H2L2"/>
<dbReference type="SUPFAM" id="SSF52402">
    <property type="entry name" value="Adenine nucleotide alpha hydrolases-like"/>
    <property type="match status" value="1"/>
</dbReference>
<evidence type="ECO:0008006" key="3">
    <source>
        <dbReference type="Google" id="ProtNLM"/>
    </source>
</evidence>
<organism evidence="1 2">
    <name type="scientific">Natrinema zhouii</name>
    <dbReference type="NCBI Taxonomy" id="1710539"/>
    <lineage>
        <taxon>Archaea</taxon>
        <taxon>Methanobacteriati</taxon>
        <taxon>Methanobacteriota</taxon>
        <taxon>Stenosarchaea group</taxon>
        <taxon>Halobacteria</taxon>
        <taxon>Halobacteriales</taxon>
        <taxon>Natrialbaceae</taxon>
        <taxon>Natrinema</taxon>
    </lineage>
</organism>
<dbReference type="Gene3D" id="3.40.50.620">
    <property type="entry name" value="HUPs"/>
    <property type="match status" value="1"/>
</dbReference>
<reference evidence="1 2" key="1">
    <citation type="submission" date="2020-07" db="EMBL/GenBank/DDBJ databases">
        <title>Natrinema (YPL30) sp. nov. and Haloterrigena xxxxxx (YPL8) sp. nov., isolated from a salt mine.</title>
        <authorList>
            <person name="Cui H."/>
        </authorList>
    </citation>
    <scope>NUCLEOTIDE SEQUENCE [LARGE SCALE GENOMIC DNA]</scope>
    <source>
        <strain evidence="1 2">YPL13</strain>
    </source>
</reference>
<dbReference type="OrthoDB" id="297261at2157"/>
<proteinExistence type="predicted"/>
<dbReference type="SUPFAM" id="SSF56235">
    <property type="entry name" value="N-terminal nucleophile aminohydrolases (Ntn hydrolases)"/>
    <property type="match status" value="1"/>
</dbReference>
<dbReference type="GeneID" id="56144995"/>
<keyword evidence="2" id="KW-1185">Reference proteome</keyword>
<protein>
    <recommendedName>
        <fullName evidence="3">Asparagine synthetase domain-containing protein</fullName>
    </recommendedName>
</protein>
<dbReference type="Gene3D" id="3.60.20.10">
    <property type="entry name" value="Glutamine Phosphoribosylpyrophosphate, subunit 1, domain 1"/>
    <property type="match status" value="1"/>
</dbReference>
<evidence type="ECO:0000313" key="1">
    <source>
        <dbReference type="EMBL" id="QLK25807.1"/>
    </source>
</evidence>
<dbReference type="RefSeq" id="WP_180840990.1">
    <property type="nucleotide sequence ID" value="NZ_CP059154.1"/>
</dbReference>
<dbReference type="InterPro" id="IPR014729">
    <property type="entry name" value="Rossmann-like_a/b/a_fold"/>
</dbReference>
<name>A0A7D6H2L2_9EURY</name>
<evidence type="ECO:0000313" key="2">
    <source>
        <dbReference type="Proteomes" id="UP000510869"/>
    </source>
</evidence>